<keyword evidence="2" id="KW-1003">Cell membrane</keyword>
<protein>
    <submittedName>
        <fullName evidence="9">ComEC/Rec2 family competence protein</fullName>
    </submittedName>
</protein>
<feature type="region of interest" description="Disordered" evidence="6">
    <location>
        <begin position="769"/>
        <end position="794"/>
    </location>
</feature>
<evidence type="ECO:0000256" key="5">
    <source>
        <dbReference type="ARBA" id="ARBA00023136"/>
    </source>
</evidence>
<dbReference type="SMART" id="SM00849">
    <property type="entry name" value="Lactamase_B"/>
    <property type="match status" value="1"/>
</dbReference>
<feature type="transmembrane region" description="Helical" evidence="7">
    <location>
        <begin position="343"/>
        <end position="362"/>
    </location>
</feature>
<evidence type="ECO:0000256" key="3">
    <source>
        <dbReference type="ARBA" id="ARBA00022692"/>
    </source>
</evidence>
<feature type="transmembrane region" description="Helical" evidence="7">
    <location>
        <begin position="297"/>
        <end position="314"/>
    </location>
</feature>
<dbReference type="SUPFAM" id="SSF56281">
    <property type="entry name" value="Metallo-hydrolase/oxidoreductase"/>
    <property type="match status" value="1"/>
</dbReference>
<keyword evidence="5 7" id="KW-0472">Membrane</keyword>
<feature type="transmembrane region" description="Helical" evidence="7">
    <location>
        <begin position="424"/>
        <end position="444"/>
    </location>
</feature>
<keyword evidence="4 7" id="KW-1133">Transmembrane helix</keyword>
<dbReference type="InterPro" id="IPR001279">
    <property type="entry name" value="Metallo-B-lactamas"/>
</dbReference>
<feature type="transmembrane region" description="Helical" evidence="7">
    <location>
        <begin position="61"/>
        <end position="81"/>
    </location>
</feature>
<dbReference type="Pfam" id="PF00753">
    <property type="entry name" value="Lactamase_B"/>
    <property type="match status" value="1"/>
</dbReference>
<accession>A0ABW5XB99</accession>
<feature type="transmembrane region" description="Helical" evidence="7">
    <location>
        <begin position="451"/>
        <end position="471"/>
    </location>
</feature>
<feature type="domain" description="Metallo-beta-lactamase" evidence="8">
    <location>
        <begin position="593"/>
        <end position="787"/>
    </location>
</feature>
<dbReference type="NCBIfam" id="TIGR00360">
    <property type="entry name" value="ComEC_N-term"/>
    <property type="match status" value="1"/>
</dbReference>
<evidence type="ECO:0000256" key="1">
    <source>
        <dbReference type="ARBA" id="ARBA00004651"/>
    </source>
</evidence>
<dbReference type="RefSeq" id="WP_377464578.1">
    <property type="nucleotide sequence ID" value="NZ_JBHUOP010000001.1"/>
</dbReference>
<reference evidence="10" key="1">
    <citation type="journal article" date="2019" name="Int. J. Syst. Evol. Microbiol.">
        <title>The Global Catalogue of Microorganisms (GCM) 10K type strain sequencing project: providing services to taxonomists for standard genome sequencing and annotation.</title>
        <authorList>
            <consortium name="The Broad Institute Genomics Platform"/>
            <consortium name="The Broad Institute Genome Sequencing Center for Infectious Disease"/>
            <person name="Wu L."/>
            <person name="Ma J."/>
        </authorList>
    </citation>
    <scope>NUCLEOTIDE SEQUENCE [LARGE SCALE GENOMIC DNA]</scope>
    <source>
        <strain evidence="10">KCTC 33576</strain>
    </source>
</reference>
<gene>
    <name evidence="9" type="ORF">ACFSYH_00975</name>
</gene>
<dbReference type="EMBL" id="JBHUOP010000001">
    <property type="protein sequence ID" value="MFD2839148.1"/>
    <property type="molecule type" value="Genomic_DNA"/>
</dbReference>
<feature type="transmembrane region" description="Helical" evidence="7">
    <location>
        <begin position="12"/>
        <end position="30"/>
    </location>
</feature>
<dbReference type="InterPro" id="IPR036866">
    <property type="entry name" value="RibonucZ/Hydroxyglut_hydro"/>
</dbReference>
<evidence type="ECO:0000256" key="6">
    <source>
        <dbReference type="SAM" id="MobiDB-lite"/>
    </source>
</evidence>
<evidence type="ECO:0000256" key="4">
    <source>
        <dbReference type="ARBA" id="ARBA00022989"/>
    </source>
</evidence>
<dbReference type="Proteomes" id="UP001597391">
    <property type="component" value="Unassembled WGS sequence"/>
</dbReference>
<comment type="subcellular location">
    <subcellularLocation>
        <location evidence="1">Cell membrane</location>
        <topology evidence="1">Multi-pass membrane protein</topology>
    </subcellularLocation>
</comment>
<feature type="transmembrane region" description="Helical" evidence="7">
    <location>
        <begin position="275"/>
        <end position="291"/>
    </location>
</feature>
<evidence type="ECO:0000259" key="8">
    <source>
        <dbReference type="SMART" id="SM00849"/>
    </source>
</evidence>
<sequence length="882" mass="93592">MAFVGLRLPWTVLVLAAASAGVLSGVMWIVGWRGQRDSQPGEEPQPAHRRSPTGPSALNPAYLTAVLFFFAAALVSARVGYEAYVVQTSQLRQAMDAELHATVVGRVTSDPKRSTARFTQESSTYTLEVYLLTANGAEVKTPGQIRVLASHSAKEGPTYASIVELSGKLSATNPGERTQALLRVNEPARELHAPSGLAAATNQLRSSLNSLVEPLSPQARALVPGAAIGDTREMEDGLDQAMKVSGLTHITAVSGSHFAVIFLLIKAAASSLPRVARVAIIAMVCLGFVALVHPSGAVLRALTMGLVAVTGLALKRRSQGIAALAFGALALLLYDPYNASDYGFLLSVTATAGLILGSSPLARFLHRPRGIDPLVPRPIAHALAVPIAAQLAVGPILLFLQPYVSLYSVPANVAAAPALAPATIFGLSATFLAPFAPTAALVCAHIASGATWWIAACATFFAGLPGAALSWPEGATGAVLLTALSAGLVWWMWAFNTGRLSRAQRHAERAESRNTMRQDLSRGWRTPLSLRLHHPRVGGAIAHQRGWLTRVGVVYVALVMVATLFVLRPYWLINVLNPGGLGQWQVAGCDVGQGDAFLARGADGSTYMFDVGEQDRLLRACLRDLAITRIDVVFISHFHADHYGSLGTLLDETEVGQIITGPVVAESAGVAYVFDIAQRHDVPIAAMPERSIMESAEGSQSWRIMWPTPAEVALLERLASTGVNVMNDASLVVEVDLQDGGRAVFLGDLEEPGQERFAHHLGELTLDTSADSAQRDRQVAQSNAPTHEGEEKGQEGIVANQGYDIVKMAHHGSASQSDTLARVLAPKVTIVGVGEDNSYGHPARAATDLYTRVGSHILTTAECGTFGVYSQAERWFVVGGCL</sequence>
<feature type="transmembrane region" description="Helical" evidence="7">
    <location>
        <begin position="383"/>
        <end position="404"/>
    </location>
</feature>
<comment type="caution">
    <text evidence="9">The sequence shown here is derived from an EMBL/GenBank/DDBJ whole genome shotgun (WGS) entry which is preliminary data.</text>
</comment>
<evidence type="ECO:0000256" key="7">
    <source>
        <dbReference type="SAM" id="Phobius"/>
    </source>
</evidence>
<evidence type="ECO:0000313" key="10">
    <source>
        <dbReference type="Proteomes" id="UP001597391"/>
    </source>
</evidence>
<dbReference type="InterPro" id="IPR052159">
    <property type="entry name" value="Competence_DNA_uptake"/>
</dbReference>
<evidence type="ECO:0000256" key="2">
    <source>
        <dbReference type="ARBA" id="ARBA00022475"/>
    </source>
</evidence>
<proteinExistence type="predicted"/>
<feature type="transmembrane region" description="Helical" evidence="7">
    <location>
        <begin position="321"/>
        <end position="337"/>
    </location>
</feature>
<dbReference type="PANTHER" id="PTHR30619">
    <property type="entry name" value="DNA INTERNALIZATION/COMPETENCE PROTEIN COMEC/REC2"/>
    <property type="match status" value="1"/>
</dbReference>
<dbReference type="PANTHER" id="PTHR30619:SF1">
    <property type="entry name" value="RECOMBINATION PROTEIN 2"/>
    <property type="match status" value="1"/>
</dbReference>
<dbReference type="Gene3D" id="3.60.15.10">
    <property type="entry name" value="Ribonuclease Z/Hydroxyacylglutathione hydrolase-like"/>
    <property type="match status" value="1"/>
</dbReference>
<dbReference type="Pfam" id="PF03772">
    <property type="entry name" value="Competence"/>
    <property type="match status" value="1"/>
</dbReference>
<feature type="transmembrane region" description="Helical" evidence="7">
    <location>
        <begin position="553"/>
        <end position="571"/>
    </location>
</feature>
<name>A0ABW5XB99_9MICO</name>
<dbReference type="InterPro" id="IPR004477">
    <property type="entry name" value="ComEC_N"/>
</dbReference>
<keyword evidence="3 7" id="KW-0812">Transmembrane</keyword>
<feature type="transmembrane region" description="Helical" evidence="7">
    <location>
        <begin position="477"/>
        <end position="495"/>
    </location>
</feature>
<keyword evidence="10" id="KW-1185">Reference proteome</keyword>
<organism evidence="9 10">
    <name type="scientific">Populibacterium corticicola</name>
    <dbReference type="NCBI Taxonomy" id="1812826"/>
    <lineage>
        <taxon>Bacteria</taxon>
        <taxon>Bacillati</taxon>
        <taxon>Actinomycetota</taxon>
        <taxon>Actinomycetes</taxon>
        <taxon>Micrococcales</taxon>
        <taxon>Jonesiaceae</taxon>
        <taxon>Populibacterium</taxon>
    </lineage>
</organism>
<evidence type="ECO:0000313" key="9">
    <source>
        <dbReference type="EMBL" id="MFD2839148.1"/>
    </source>
</evidence>